<gene>
    <name evidence="1" type="ORF">HPA02_34920</name>
</gene>
<evidence type="ECO:0000313" key="2">
    <source>
        <dbReference type="Proteomes" id="UP000321275"/>
    </source>
</evidence>
<dbReference type="AlphaFoldDB" id="A0A510XCP0"/>
<accession>A0A510XCP0</accession>
<proteinExistence type="predicted"/>
<reference evidence="1 2" key="1">
    <citation type="submission" date="2019-07" db="EMBL/GenBank/DDBJ databases">
        <title>Whole genome shotgun sequence of Halomonas pacifica NBRC 102220.</title>
        <authorList>
            <person name="Hosoyama A."/>
            <person name="Uohara A."/>
            <person name="Ohji S."/>
            <person name="Ichikawa N."/>
        </authorList>
    </citation>
    <scope>NUCLEOTIDE SEQUENCE [LARGE SCALE GENOMIC DNA]</scope>
    <source>
        <strain evidence="1 2">NBRC 102220</strain>
    </source>
</reference>
<evidence type="ECO:0000313" key="1">
    <source>
        <dbReference type="EMBL" id="GEK49209.1"/>
    </source>
</evidence>
<dbReference type="Proteomes" id="UP000321275">
    <property type="component" value="Unassembled WGS sequence"/>
</dbReference>
<dbReference type="EMBL" id="BJUK01000079">
    <property type="protein sequence ID" value="GEK49209.1"/>
    <property type="molecule type" value="Genomic_DNA"/>
</dbReference>
<organism evidence="1 2">
    <name type="scientific">Bisbaumannia pacifica</name>
    <dbReference type="NCBI Taxonomy" id="77098"/>
    <lineage>
        <taxon>Bacteria</taxon>
        <taxon>Pseudomonadati</taxon>
        <taxon>Pseudomonadota</taxon>
        <taxon>Gammaproteobacteria</taxon>
        <taxon>Oceanospirillales</taxon>
        <taxon>Halomonadaceae</taxon>
        <taxon>Bisbaumannia</taxon>
    </lineage>
</organism>
<comment type="caution">
    <text evidence="1">The sequence shown here is derived from an EMBL/GenBank/DDBJ whole genome shotgun (WGS) entry which is preliminary data.</text>
</comment>
<name>A0A510XCP0_9GAMM</name>
<protein>
    <submittedName>
        <fullName evidence="1">Uncharacterized protein</fullName>
    </submittedName>
</protein>
<sequence>MSAAIDITCQPVHYRQFDPDQPQTPAEAWRDGDAAASTAFAEWLASDEQRQALEELISLHSDDETVQALVEQWAKEAA</sequence>
<dbReference type="OrthoDB" id="6176945at2"/>
<keyword evidence="2" id="KW-1185">Reference proteome</keyword>
<dbReference type="RefSeq" id="WP_146804520.1">
    <property type="nucleotide sequence ID" value="NZ_BJUK01000079.1"/>
</dbReference>